<feature type="transmembrane region" description="Helical" evidence="1">
    <location>
        <begin position="118"/>
        <end position="141"/>
    </location>
</feature>
<proteinExistence type="predicted"/>
<dbReference type="AlphaFoldDB" id="A0A8S0WQY3"/>
<keyword evidence="1" id="KW-0812">Transmembrane</keyword>
<feature type="transmembrane region" description="Helical" evidence="1">
    <location>
        <begin position="208"/>
        <end position="227"/>
    </location>
</feature>
<comment type="caution">
    <text evidence="3">The sequence shown here is derived from an EMBL/GenBank/DDBJ whole genome shotgun (WGS) entry which is preliminary data.</text>
</comment>
<dbReference type="Proteomes" id="UP000467700">
    <property type="component" value="Unassembled WGS sequence"/>
</dbReference>
<feature type="transmembrane region" description="Helical" evidence="1">
    <location>
        <begin position="91"/>
        <end position="112"/>
    </location>
</feature>
<feature type="transmembrane region" description="Helical" evidence="1">
    <location>
        <begin position="58"/>
        <end position="79"/>
    </location>
</feature>
<evidence type="ECO:0000256" key="1">
    <source>
        <dbReference type="SAM" id="Phobius"/>
    </source>
</evidence>
<dbReference type="Pfam" id="PF20151">
    <property type="entry name" value="DUF6533"/>
    <property type="match status" value="1"/>
</dbReference>
<reference evidence="3 4" key="1">
    <citation type="submission" date="2020-01" db="EMBL/GenBank/DDBJ databases">
        <authorList>
            <person name="Gupta K D."/>
        </authorList>
    </citation>
    <scope>NUCLEOTIDE SEQUENCE [LARGE SCALE GENOMIC DNA]</scope>
</reference>
<evidence type="ECO:0000259" key="2">
    <source>
        <dbReference type="Pfam" id="PF20151"/>
    </source>
</evidence>
<accession>A0A8S0WQY3</accession>
<name>A0A8S0WQY3_CYCAE</name>
<keyword evidence="1" id="KW-0472">Membrane</keyword>
<evidence type="ECO:0000313" key="4">
    <source>
        <dbReference type="Proteomes" id="UP000467700"/>
    </source>
</evidence>
<organism evidence="3 4">
    <name type="scientific">Cyclocybe aegerita</name>
    <name type="common">Black poplar mushroom</name>
    <name type="synonym">Agrocybe aegerita</name>
    <dbReference type="NCBI Taxonomy" id="1973307"/>
    <lineage>
        <taxon>Eukaryota</taxon>
        <taxon>Fungi</taxon>
        <taxon>Dikarya</taxon>
        <taxon>Basidiomycota</taxon>
        <taxon>Agaricomycotina</taxon>
        <taxon>Agaricomycetes</taxon>
        <taxon>Agaricomycetidae</taxon>
        <taxon>Agaricales</taxon>
        <taxon>Agaricineae</taxon>
        <taxon>Bolbitiaceae</taxon>
        <taxon>Cyclocybe</taxon>
    </lineage>
</organism>
<protein>
    <recommendedName>
        <fullName evidence="2">DUF6533 domain-containing protein</fullName>
    </recommendedName>
</protein>
<gene>
    <name evidence="3" type="ORF">AAE3_LOCUS10782</name>
</gene>
<keyword evidence="4" id="KW-1185">Reference proteome</keyword>
<dbReference type="EMBL" id="CACVBS010000068">
    <property type="protein sequence ID" value="CAA7268577.1"/>
    <property type="molecule type" value="Genomic_DNA"/>
</dbReference>
<keyword evidence="1" id="KW-1133">Transmembrane helix</keyword>
<dbReference type="InterPro" id="IPR045340">
    <property type="entry name" value="DUF6533"/>
</dbReference>
<feature type="domain" description="DUF6533" evidence="2">
    <location>
        <begin position="19"/>
        <end position="62"/>
    </location>
</feature>
<dbReference type="OrthoDB" id="2645170at2759"/>
<feature type="transmembrane region" description="Helical" evidence="1">
    <location>
        <begin position="20"/>
        <end position="38"/>
    </location>
</feature>
<feature type="transmembrane region" description="Helical" evidence="1">
    <location>
        <begin position="166"/>
        <end position="188"/>
    </location>
</feature>
<sequence>MDDISIERMRISTALKMVDVAACTVFIWDYLLTLGMEVEYVWPGRWTIIKAVYLLQRYLPFIDTLWIALHVLFGTNLSPTMCSRLNAAGRSLMCLGLASSELILTLRAWAVWDRNRDLGIILQILFAACFLPTAPILYVFLKSVEYIDLPPPTEGCIPVAGKQIIIVNWALLLVWDALILILMAIPAFHSFRFKNNSSLYRAVYTEGISYYLYLFIISTLNIVLSGLTSVDMSYRFVVITMSRCFHSLLTSRVLLHIRASNDKDMAQESTEVVLVDMVP</sequence>
<evidence type="ECO:0000313" key="3">
    <source>
        <dbReference type="EMBL" id="CAA7268577.1"/>
    </source>
</evidence>